<keyword evidence="3" id="KW-0862">Zinc</keyword>
<dbReference type="GO" id="GO:0045041">
    <property type="term" value="P:protein import into mitochondrial intermembrane space"/>
    <property type="evidence" value="ECO:0007669"/>
    <property type="project" value="TreeGrafter"/>
</dbReference>
<evidence type="ECO:0000256" key="3">
    <source>
        <dbReference type="ARBA" id="ARBA00022833"/>
    </source>
</evidence>
<keyword evidence="6" id="KW-1185">Reference proteome</keyword>
<keyword evidence="2" id="KW-0863">Zinc-finger</keyword>
<evidence type="ECO:0000256" key="1">
    <source>
        <dbReference type="ARBA" id="ARBA00022723"/>
    </source>
</evidence>
<dbReference type="PANTHER" id="PTHR28082">
    <property type="entry name" value="ZINC FINGER PROTEIN"/>
    <property type="match status" value="1"/>
</dbReference>
<dbReference type="InterPro" id="IPR016694">
    <property type="entry name" value="UCP017292"/>
</dbReference>
<dbReference type="InterPro" id="IPR052604">
    <property type="entry name" value="Mito_Tim_assembly_helper"/>
</dbReference>
<dbReference type="Pfam" id="PF05495">
    <property type="entry name" value="zf-CHY"/>
    <property type="match status" value="1"/>
</dbReference>
<dbReference type="PROSITE" id="PS51266">
    <property type="entry name" value="ZF_CHY"/>
    <property type="match status" value="1"/>
</dbReference>
<dbReference type="InterPro" id="IPR008913">
    <property type="entry name" value="Znf_CHY"/>
</dbReference>
<dbReference type="EMBL" id="JADBEL010000012">
    <property type="protein sequence ID" value="MBE1555339.1"/>
    <property type="molecule type" value="Genomic_DNA"/>
</dbReference>
<organism evidence="5 6">
    <name type="scientific">Sporosarcina limicola</name>
    <dbReference type="NCBI Taxonomy" id="34101"/>
    <lineage>
        <taxon>Bacteria</taxon>
        <taxon>Bacillati</taxon>
        <taxon>Bacillota</taxon>
        <taxon>Bacilli</taxon>
        <taxon>Bacillales</taxon>
        <taxon>Caryophanaceae</taxon>
        <taxon>Sporosarcina</taxon>
    </lineage>
</organism>
<evidence type="ECO:0000313" key="5">
    <source>
        <dbReference type="EMBL" id="MBE1555339.1"/>
    </source>
</evidence>
<dbReference type="Proteomes" id="UP000658225">
    <property type="component" value="Unassembled WGS sequence"/>
</dbReference>
<proteinExistence type="predicted"/>
<evidence type="ECO:0000259" key="4">
    <source>
        <dbReference type="PROSITE" id="PS51266"/>
    </source>
</evidence>
<comment type="caution">
    <text evidence="5">The sequence shown here is derived from an EMBL/GenBank/DDBJ whole genome shotgun (WGS) entry which is preliminary data.</text>
</comment>
<sequence>MIITGHTVRGAVIDDETRCTHYHSEIDRIAIKFYCCDMYFPCYECHEENGCDNPKVWPKEKFDEKAILCGTCGHELTVSEYLDCKSECPACSAAFNPGCGSHRNLYFES</sequence>
<protein>
    <submittedName>
        <fullName evidence="5">CHY-type Zn-finger protein</fullName>
    </submittedName>
</protein>
<dbReference type="GO" id="GO:0008270">
    <property type="term" value="F:zinc ion binding"/>
    <property type="evidence" value="ECO:0007669"/>
    <property type="project" value="UniProtKB-KW"/>
</dbReference>
<dbReference type="PIRSF" id="PIRSF017292">
    <property type="entry name" value="UCP017292_Znf_CHY"/>
    <property type="match status" value="1"/>
</dbReference>
<dbReference type="RefSeq" id="WP_192599066.1">
    <property type="nucleotide sequence ID" value="NZ_JADBEL010000012.1"/>
</dbReference>
<feature type="domain" description="CHY-type" evidence="4">
    <location>
        <begin position="12"/>
        <end position="93"/>
    </location>
</feature>
<dbReference type="AlphaFoldDB" id="A0A927MPV5"/>
<dbReference type="InterPro" id="IPR037274">
    <property type="entry name" value="Znf_CHY_sf"/>
</dbReference>
<evidence type="ECO:0000313" key="6">
    <source>
        <dbReference type="Proteomes" id="UP000658225"/>
    </source>
</evidence>
<keyword evidence="1" id="KW-0479">Metal-binding</keyword>
<dbReference type="SUPFAM" id="SSF161219">
    <property type="entry name" value="CHY zinc finger-like"/>
    <property type="match status" value="1"/>
</dbReference>
<name>A0A927MPV5_9BACL</name>
<accession>A0A927MPV5</accession>
<dbReference type="PANTHER" id="PTHR28082:SF1">
    <property type="entry name" value="HELPER OF TIM PROTEIN 13"/>
    <property type="match status" value="1"/>
</dbReference>
<reference evidence="5" key="1">
    <citation type="submission" date="2020-10" db="EMBL/GenBank/DDBJ databases">
        <title>Genomic Encyclopedia of Type Strains, Phase IV (KMG-IV): sequencing the most valuable type-strain genomes for metagenomic binning, comparative biology and taxonomic classification.</title>
        <authorList>
            <person name="Goeker M."/>
        </authorList>
    </citation>
    <scope>NUCLEOTIDE SEQUENCE</scope>
    <source>
        <strain evidence="5">DSM 13886</strain>
    </source>
</reference>
<gene>
    <name evidence="5" type="ORF">H4683_002444</name>
</gene>
<evidence type="ECO:0000256" key="2">
    <source>
        <dbReference type="ARBA" id="ARBA00022771"/>
    </source>
</evidence>